<dbReference type="OrthoDB" id="6422910at2759"/>
<dbReference type="Proteomes" id="UP000887116">
    <property type="component" value="Unassembled WGS sequence"/>
</dbReference>
<sequence>METASIFCGIKRKMKLQVFMLFTTIVVFADSSADVSLNHLKEMGAHCEYLDTCDIFFRDSDELSSYTCDCKRICAEYNTCCVDSEFRNDTLIPTPKTKDECLSVYGRTDLSAYMIDKCKNKDIPSESLCESSADENNDPFLLIPVTSSVTGKTYKNYFCAVCNENTNEDQLVFWNIMLTGKTQRIRNSLVPDMMYDTAVKSWVVLEEDGSSTNVSIKIDPGYNLNVRKCKAMITTCPKEWEDLSVKEKCEGKYMARIGFEGAEKMRWYKNPHCALCNFEDISKHKCEENFISIKEFVLDNKLFEGLFILADQRIKCGPKSVYDRFAKKCRCNSRESFWQNGKCVSRT</sequence>
<name>A0A8X6IQ94_TRICU</name>
<evidence type="ECO:0000313" key="3">
    <source>
        <dbReference type="Proteomes" id="UP000887116"/>
    </source>
</evidence>
<evidence type="ECO:0000256" key="1">
    <source>
        <dbReference type="SAM" id="SignalP"/>
    </source>
</evidence>
<organism evidence="2 3">
    <name type="scientific">Trichonephila clavata</name>
    <name type="common">Joro spider</name>
    <name type="synonym">Nephila clavata</name>
    <dbReference type="NCBI Taxonomy" id="2740835"/>
    <lineage>
        <taxon>Eukaryota</taxon>
        <taxon>Metazoa</taxon>
        <taxon>Ecdysozoa</taxon>
        <taxon>Arthropoda</taxon>
        <taxon>Chelicerata</taxon>
        <taxon>Arachnida</taxon>
        <taxon>Araneae</taxon>
        <taxon>Araneomorphae</taxon>
        <taxon>Entelegynae</taxon>
        <taxon>Araneoidea</taxon>
        <taxon>Nephilidae</taxon>
        <taxon>Trichonephila</taxon>
    </lineage>
</organism>
<dbReference type="PANTHER" id="PTHR45902:SF1">
    <property type="entry name" value="LATROPHILIN RECEPTOR-LIKE PROTEIN A"/>
    <property type="match status" value="1"/>
</dbReference>
<accession>A0A8X6IQ94</accession>
<dbReference type="InterPro" id="IPR053231">
    <property type="entry name" value="GPCR_LN-TM7"/>
</dbReference>
<dbReference type="AlphaFoldDB" id="A0A8X6IQ94"/>
<reference evidence="2" key="1">
    <citation type="submission" date="2020-07" db="EMBL/GenBank/DDBJ databases">
        <title>Multicomponent nature underlies the extraordinary mechanical properties of spider dragline silk.</title>
        <authorList>
            <person name="Kono N."/>
            <person name="Nakamura H."/>
            <person name="Mori M."/>
            <person name="Yoshida Y."/>
            <person name="Ohtoshi R."/>
            <person name="Malay A.D."/>
            <person name="Moran D.A.P."/>
            <person name="Tomita M."/>
            <person name="Numata K."/>
            <person name="Arakawa K."/>
        </authorList>
    </citation>
    <scope>NUCLEOTIDE SEQUENCE</scope>
</reference>
<evidence type="ECO:0000313" key="2">
    <source>
        <dbReference type="EMBL" id="GFR26464.1"/>
    </source>
</evidence>
<dbReference type="PANTHER" id="PTHR45902">
    <property type="entry name" value="LATROPHILIN RECEPTOR-LIKE PROTEIN A"/>
    <property type="match status" value="1"/>
</dbReference>
<comment type="caution">
    <text evidence="2">The sequence shown here is derived from an EMBL/GenBank/DDBJ whole genome shotgun (WGS) entry which is preliminary data.</text>
</comment>
<feature type="signal peptide" evidence="1">
    <location>
        <begin position="1"/>
        <end position="29"/>
    </location>
</feature>
<gene>
    <name evidence="2" type="primary">AVEN_262978_1</name>
    <name evidence="2" type="ORF">TNCT_363031</name>
</gene>
<protein>
    <recommendedName>
        <fullName evidence="4">SMB domain-containing protein</fullName>
    </recommendedName>
</protein>
<feature type="chain" id="PRO_5036444349" description="SMB domain-containing protein" evidence="1">
    <location>
        <begin position="30"/>
        <end position="347"/>
    </location>
</feature>
<evidence type="ECO:0008006" key="4">
    <source>
        <dbReference type="Google" id="ProtNLM"/>
    </source>
</evidence>
<dbReference type="EMBL" id="BMAO01038693">
    <property type="protein sequence ID" value="GFR26464.1"/>
    <property type="molecule type" value="Genomic_DNA"/>
</dbReference>
<proteinExistence type="predicted"/>
<keyword evidence="1" id="KW-0732">Signal</keyword>
<keyword evidence="3" id="KW-1185">Reference proteome</keyword>